<evidence type="ECO:0000259" key="2">
    <source>
        <dbReference type="PROSITE" id="PS50914"/>
    </source>
</evidence>
<name>A0A1I3IYC4_9RHOB</name>
<dbReference type="Proteomes" id="UP000199377">
    <property type="component" value="Unassembled WGS sequence"/>
</dbReference>
<dbReference type="SMART" id="SM00749">
    <property type="entry name" value="BON"/>
    <property type="match status" value="3"/>
</dbReference>
<dbReference type="OrthoDB" id="680465at2"/>
<dbReference type="Gene3D" id="3.30.1340.30">
    <property type="match status" value="3"/>
</dbReference>
<evidence type="ECO:0000313" key="4">
    <source>
        <dbReference type="Proteomes" id="UP000199377"/>
    </source>
</evidence>
<keyword evidence="1" id="KW-0732">Signal</keyword>
<accession>A0A1I3IYC4</accession>
<dbReference type="STRING" id="1114924.SAMN05216258_107278"/>
<reference evidence="3 4" key="1">
    <citation type="submission" date="2016-10" db="EMBL/GenBank/DDBJ databases">
        <authorList>
            <person name="de Groot N.N."/>
        </authorList>
    </citation>
    <scope>NUCLEOTIDE SEQUENCE [LARGE SCALE GENOMIC DNA]</scope>
    <source>
        <strain evidence="3 4">CGMCC 1.11030</strain>
    </source>
</reference>
<sequence length="215" mass="23446">MDDKVLRQDIIEELDFEPSLDSAGIGVAVDDGVVTLTGHVPTYAEKVTALETVETVKGVRAIADEIEVRPLGVHMQADDEIAKRVANTLRWTTSVPHERIRITVKDGRVTLEGEVEQRWQAEAAVAAIRRLGGLIGINDHVKVRPSVKADDVADQIRKAFHRDAELDAASIRVEVQGGTVTLEGKVRFLGERRSAERAAWAAPGVARVVDHLVVA</sequence>
<proteinExistence type="predicted"/>
<organism evidence="3 4">
    <name type="scientific">Albimonas pacifica</name>
    <dbReference type="NCBI Taxonomy" id="1114924"/>
    <lineage>
        <taxon>Bacteria</taxon>
        <taxon>Pseudomonadati</taxon>
        <taxon>Pseudomonadota</taxon>
        <taxon>Alphaproteobacteria</taxon>
        <taxon>Rhodobacterales</taxon>
        <taxon>Paracoccaceae</taxon>
        <taxon>Albimonas</taxon>
    </lineage>
</organism>
<dbReference type="AlphaFoldDB" id="A0A1I3IYC4"/>
<gene>
    <name evidence="3" type="ORF">SAMN05216258_107278</name>
</gene>
<dbReference type="RefSeq" id="WP_092861365.1">
    <property type="nucleotide sequence ID" value="NZ_FOQH01000007.1"/>
</dbReference>
<dbReference type="InterPro" id="IPR007055">
    <property type="entry name" value="BON_dom"/>
</dbReference>
<feature type="domain" description="BON" evidence="2">
    <location>
        <begin position="2"/>
        <end position="70"/>
    </location>
</feature>
<dbReference type="Pfam" id="PF04972">
    <property type="entry name" value="BON"/>
    <property type="match status" value="3"/>
</dbReference>
<protein>
    <submittedName>
        <fullName evidence="3">Osmotically-inducible protein OsmY, contains BON domain</fullName>
    </submittedName>
</protein>
<keyword evidence="4" id="KW-1185">Reference proteome</keyword>
<evidence type="ECO:0000256" key="1">
    <source>
        <dbReference type="ARBA" id="ARBA00022729"/>
    </source>
</evidence>
<dbReference type="InterPro" id="IPR051686">
    <property type="entry name" value="Lipoprotein_DolP"/>
</dbReference>
<feature type="domain" description="BON" evidence="2">
    <location>
        <begin position="77"/>
        <end position="145"/>
    </location>
</feature>
<evidence type="ECO:0000313" key="3">
    <source>
        <dbReference type="EMBL" id="SFI52900.1"/>
    </source>
</evidence>
<dbReference type="PANTHER" id="PTHR34606:SF4">
    <property type="entry name" value="OUTER MEMBRANE LIPOPROTEIN DOLP"/>
    <property type="match status" value="1"/>
</dbReference>
<dbReference type="InterPro" id="IPR014004">
    <property type="entry name" value="Transpt-assoc_nodulatn_dom_bac"/>
</dbReference>
<dbReference type="PANTHER" id="PTHR34606">
    <property type="entry name" value="BON DOMAIN-CONTAINING PROTEIN"/>
    <property type="match status" value="1"/>
</dbReference>
<dbReference type="EMBL" id="FOQH01000007">
    <property type="protein sequence ID" value="SFI52900.1"/>
    <property type="molecule type" value="Genomic_DNA"/>
</dbReference>
<dbReference type="PROSITE" id="PS50914">
    <property type="entry name" value="BON"/>
    <property type="match status" value="3"/>
</dbReference>
<feature type="domain" description="BON" evidence="2">
    <location>
        <begin position="148"/>
        <end position="215"/>
    </location>
</feature>